<feature type="region of interest" description="Disordered" evidence="1">
    <location>
        <begin position="1"/>
        <end position="122"/>
    </location>
</feature>
<feature type="compositionally biased region" description="Basic residues" evidence="1">
    <location>
        <begin position="1"/>
        <end position="11"/>
    </location>
</feature>
<comment type="caution">
    <text evidence="3">The sequence shown here is derived from an EMBL/GenBank/DDBJ whole genome shotgun (WGS) entry which is preliminary data.</text>
</comment>
<feature type="compositionally biased region" description="Basic and acidic residues" evidence="1">
    <location>
        <begin position="35"/>
        <end position="72"/>
    </location>
</feature>
<name>A0A2P4ZVU2_9HYPO</name>
<keyword evidence="2" id="KW-0812">Transmembrane</keyword>
<dbReference type="EMBL" id="JPDN02000007">
    <property type="protein sequence ID" value="PON28424.1"/>
    <property type="molecule type" value="Genomic_DNA"/>
</dbReference>
<proteinExistence type="predicted"/>
<feature type="transmembrane region" description="Helical" evidence="2">
    <location>
        <begin position="140"/>
        <end position="160"/>
    </location>
</feature>
<reference evidence="3 4" key="1">
    <citation type="journal article" date="2016" name="Genome Announc.">
        <title>Draft Whole-Genome Sequence of Trichoderma gamsii T6085, a Promising Biocontrol Agent of Fusarium Head Blight on Wheat.</title>
        <authorList>
            <person name="Baroncelli R."/>
            <person name="Zapparata A."/>
            <person name="Piaggeschi G."/>
            <person name="Sarrocco S."/>
            <person name="Vannacci G."/>
        </authorList>
    </citation>
    <scope>NUCLEOTIDE SEQUENCE [LARGE SCALE GENOMIC DNA]</scope>
    <source>
        <strain evidence="3 4">T6085</strain>
    </source>
</reference>
<feature type="compositionally biased region" description="Low complexity" evidence="1">
    <location>
        <begin position="12"/>
        <end position="21"/>
    </location>
</feature>
<dbReference type="GeneID" id="29990516"/>
<feature type="region of interest" description="Disordered" evidence="1">
    <location>
        <begin position="227"/>
        <end position="282"/>
    </location>
</feature>
<evidence type="ECO:0000256" key="1">
    <source>
        <dbReference type="SAM" id="MobiDB-lite"/>
    </source>
</evidence>
<accession>A0A2P4ZVU2</accession>
<dbReference type="AlphaFoldDB" id="A0A2P4ZVU2"/>
<organism evidence="3 4">
    <name type="scientific">Trichoderma gamsii</name>
    <dbReference type="NCBI Taxonomy" id="398673"/>
    <lineage>
        <taxon>Eukaryota</taxon>
        <taxon>Fungi</taxon>
        <taxon>Dikarya</taxon>
        <taxon>Ascomycota</taxon>
        <taxon>Pezizomycotina</taxon>
        <taxon>Sordariomycetes</taxon>
        <taxon>Hypocreomycetidae</taxon>
        <taxon>Hypocreales</taxon>
        <taxon>Hypocreaceae</taxon>
        <taxon>Trichoderma</taxon>
    </lineage>
</organism>
<gene>
    <name evidence="3" type="ORF">TGAM01_v202918</name>
</gene>
<dbReference type="RefSeq" id="XP_018656372.1">
    <property type="nucleotide sequence ID" value="XM_018810433.1"/>
</dbReference>
<evidence type="ECO:0000256" key="2">
    <source>
        <dbReference type="SAM" id="Phobius"/>
    </source>
</evidence>
<keyword evidence="2" id="KW-1133">Transmembrane helix</keyword>
<evidence type="ECO:0000313" key="4">
    <source>
        <dbReference type="Proteomes" id="UP000054821"/>
    </source>
</evidence>
<feature type="transmembrane region" description="Helical" evidence="2">
    <location>
        <begin position="205"/>
        <end position="222"/>
    </location>
</feature>
<sequence length="282" mass="33535">MSHRSQRKGSRQQKQQKLQLQEHLPRQRVQRRRREQRDQRQWQERRAERGRREERREEQREERERERSREAVQETIDNMYKENQTDLPQPFRQEPQVERFPEPHREQLSEPPREQLPEPQVEHIQEPRVQRLPPLSNFKFWVWLLSLGFCLGYWIGRAVARRAPRATEAFHLAIRVFALEVGRFAFSSLNQLARSLAHVVSTYGGFWEFVVLLVMLTMYLAREEPAGDNPHRDGNVADESSDDEFYSLDGVWTNGNTPEEPWVLEPDSDSDSISEDVVARDA</sequence>
<keyword evidence="4" id="KW-1185">Reference proteome</keyword>
<protein>
    <submittedName>
        <fullName evidence="3">Uncharacterized protein</fullName>
    </submittedName>
</protein>
<keyword evidence="2" id="KW-0472">Membrane</keyword>
<dbReference type="Proteomes" id="UP000054821">
    <property type="component" value="Unassembled WGS sequence"/>
</dbReference>
<evidence type="ECO:0000313" key="3">
    <source>
        <dbReference type="EMBL" id="PON28424.1"/>
    </source>
</evidence>
<feature type="compositionally biased region" description="Basic and acidic residues" evidence="1">
    <location>
        <begin position="95"/>
        <end position="122"/>
    </location>
</feature>